<feature type="compositionally biased region" description="Low complexity" evidence="11">
    <location>
        <begin position="212"/>
        <end position="223"/>
    </location>
</feature>
<evidence type="ECO:0000256" key="9">
    <source>
        <dbReference type="ARBA" id="ARBA00023277"/>
    </source>
</evidence>
<evidence type="ECO:0000256" key="3">
    <source>
        <dbReference type="ARBA" id="ARBA00004947"/>
    </source>
</evidence>
<feature type="region of interest" description="Disordered" evidence="11">
    <location>
        <begin position="1"/>
        <end position="101"/>
    </location>
</feature>
<dbReference type="EMBL" id="QIBW01000011">
    <property type="protein sequence ID" value="ROT89280.1"/>
    <property type="molecule type" value="Genomic_DNA"/>
</dbReference>
<keyword evidence="8 10" id="KW-0299">Galactose metabolism</keyword>
<dbReference type="InterPro" id="IPR005850">
    <property type="entry name" value="GalP_Utransf_C"/>
</dbReference>
<evidence type="ECO:0000313" key="15">
    <source>
        <dbReference type="Proteomes" id="UP000285258"/>
    </source>
</evidence>
<feature type="domain" description="Galactose-1-phosphate uridyl transferase N-terminal" evidence="12">
    <location>
        <begin position="273"/>
        <end position="431"/>
    </location>
</feature>
<evidence type="ECO:0000256" key="7">
    <source>
        <dbReference type="ARBA" id="ARBA00022695"/>
    </source>
</evidence>
<feature type="compositionally biased region" description="Low complexity" evidence="11">
    <location>
        <begin position="147"/>
        <end position="169"/>
    </location>
</feature>
<evidence type="ECO:0000256" key="5">
    <source>
        <dbReference type="ARBA" id="ARBA00022490"/>
    </source>
</evidence>
<evidence type="ECO:0000256" key="4">
    <source>
        <dbReference type="ARBA" id="ARBA00008706"/>
    </source>
</evidence>
<keyword evidence="5 10" id="KW-0963">Cytoplasm</keyword>
<feature type="compositionally biased region" description="Basic residues" evidence="11">
    <location>
        <begin position="61"/>
        <end position="90"/>
    </location>
</feature>
<dbReference type="GO" id="GO:0008108">
    <property type="term" value="F:UDP-glucose:hexose-1-phosphate uridylyltransferase activity"/>
    <property type="evidence" value="ECO:0007669"/>
    <property type="project" value="UniProtKB-UniRule"/>
</dbReference>
<feature type="compositionally biased region" description="Basic residues" evidence="11">
    <location>
        <begin position="137"/>
        <end position="146"/>
    </location>
</feature>
<dbReference type="EC" id="2.7.7.12" evidence="10"/>
<dbReference type="Proteomes" id="UP000285258">
    <property type="component" value="Unassembled WGS sequence"/>
</dbReference>
<dbReference type="UniPathway" id="UPA00214"/>
<evidence type="ECO:0000256" key="6">
    <source>
        <dbReference type="ARBA" id="ARBA00022679"/>
    </source>
</evidence>
<comment type="subcellular location">
    <subcellularLocation>
        <location evidence="2 10">Cytoplasm</location>
    </subcellularLocation>
</comment>
<evidence type="ECO:0000256" key="8">
    <source>
        <dbReference type="ARBA" id="ARBA00023144"/>
    </source>
</evidence>
<evidence type="ECO:0000256" key="2">
    <source>
        <dbReference type="ARBA" id="ARBA00004496"/>
    </source>
</evidence>
<dbReference type="GO" id="GO:0005737">
    <property type="term" value="C:cytoplasm"/>
    <property type="evidence" value="ECO:0007669"/>
    <property type="project" value="UniProtKB-SubCell"/>
</dbReference>
<dbReference type="Pfam" id="PF01087">
    <property type="entry name" value="GalP_UDP_transf"/>
    <property type="match status" value="1"/>
</dbReference>
<proteinExistence type="inferred from homology"/>
<evidence type="ECO:0000259" key="13">
    <source>
        <dbReference type="Pfam" id="PF02744"/>
    </source>
</evidence>
<gene>
    <name evidence="10" type="primary">galT</name>
    <name evidence="14" type="ORF">DMP12_09920</name>
</gene>
<evidence type="ECO:0000256" key="10">
    <source>
        <dbReference type="HAMAP-Rule" id="MF_00571"/>
    </source>
</evidence>
<dbReference type="HAMAP" id="MF_00571">
    <property type="entry name" value="GalP_UDP_trans"/>
    <property type="match status" value="1"/>
</dbReference>
<dbReference type="PANTHER" id="PTHR39191">
    <property type="entry name" value="GALACTOSE-1-PHOSPHATE URIDYLYLTRANSFERASE"/>
    <property type="match status" value="1"/>
</dbReference>
<comment type="caution">
    <text evidence="14">The sequence shown here is derived from an EMBL/GenBank/DDBJ whole genome shotgun (WGS) entry which is preliminary data.</text>
</comment>
<protein>
    <recommendedName>
        <fullName evidence="10">Galactose-1-phosphate uridylyltransferase</fullName>
        <shortName evidence="10">Gal-1-P uridylyltransferase</shortName>
        <ecNumber evidence="10">2.7.7.12</ecNumber>
    </recommendedName>
    <alternativeName>
        <fullName evidence="10">UDP-glucose--hexose-1-phosphate uridylyltransferase</fullName>
    </alternativeName>
</protein>
<reference evidence="15" key="1">
    <citation type="submission" date="2018-05" db="EMBL/GenBank/DDBJ databases">
        <title>Genome Sequencing of selected type strains of the family Eggerthellaceae.</title>
        <authorList>
            <person name="Danylec N."/>
            <person name="Stoll D.A."/>
            <person name="Doetsch A."/>
            <person name="Huch M."/>
        </authorList>
    </citation>
    <scope>NUCLEOTIDE SEQUENCE [LARGE SCALE GENOMIC DNA]</scope>
    <source>
        <strain evidence="15">DSM 27213</strain>
    </source>
</reference>
<dbReference type="PANTHER" id="PTHR39191:SF1">
    <property type="entry name" value="DUF4922 DOMAIN-CONTAINING PROTEIN"/>
    <property type="match status" value="1"/>
</dbReference>
<accession>A0A423UJ72</accession>
<evidence type="ECO:0000256" key="11">
    <source>
        <dbReference type="SAM" id="MobiDB-lite"/>
    </source>
</evidence>
<keyword evidence="7 10" id="KW-0548">Nucleotidyltransferase</keyword>
<dbReference type="GO" id="GO:0006012">
    <property type="term" value="P:galactose metabolic process"/>
    <property type="evidence" value="ECO:0007669"/>
    <property type="project" value="UniProtKB-UniRule"/>
</dbReference>
<feature type="region of interest" description="Disordered" evidence="11">
    <location>
        <begin position="203"/>
        <end position="256"/>
    </location>
</feature>
<comment type="pathway">
    <text evidence="3 10">Carbohydrate metabolism; galactose metabolism.</text>
</comment>
<dbReference type="Pfam" id="PF02744">
    <property type="entry name" value="GalP_UDP_tr_C"/>
    <property type="match status" value="1"/>
</dbReference>
<keyword evidence="6 10" id="KW-0808">Transferase</keyword>
<comment type="similarity">
    <text evidence="4 10">Belongs to the galactose-1-phosphate uridylyltransferase type 2 family.</text>
</comment>
<dbReference type="InterPro" id="IPR000766">
    <property type="entry name" value="GalP_uridyl_Trfase_II"/>
</dbReference>
<dbReference type="InterPro" id="IPR023425">
    <property type="entry name" value="GalP_uridyl_Trfase_II_CS"/>
</dbReference>
<dbReference type="AlphaFoldDB" id="A0A423UJ72"/>
<feature type="compositionally biased region" description="Basic residues" evidence="11">
    <location>
        <begin position="224"/>
        <end position="247"/>
    </location>
</feature>
<evidence type="ECO:0000259" key="12">
    <source>
        <dbReference type="Pfam" id="PF01087"/>
    </source>
</evidence>
<evidence type="ECO:0000313" key="14">
    <source>
        <dbReference type="EMBL" id="ROT89280.1"/>
    </source>
</evidence>
<dbReference type="InterPro" id="IPR005849">
    <property type="entry name" value="GalP_Utransf_N"/>
</dbReference>
<sequence length="716" mass="78129">MRSVLIGRLRDADGPADPRTLRSGGPGPAPQPRAARSRRVVGRGRPLRQAHGRPRPAGERLRRHRGPRLRRRRAARLPRGLRRARKRARPVPRGQPLRPLPLHRRVRGRPRRHVRRREALWARAARGRALRGVSRGPRGRARRAGRPRGPARAPLLRGDAARGGAAAGARKGRLPGVPRARAPVGDVVGAVLAERLAARRRLGRRAARDGGPRAVRASAGRAGRVPHPRRRVRRQRARLRAGRRGRGVPRADGRAAGLRGLPARSRRRAGRVRAEDRLMGAPLPAPEEVRAEFDRLLAQDAEAAVAYLHDLGASSGYLDEAAMARTIRWTAASPYGELEITINRSKPEKDPRAIAVAAARGAVADAPTGPGVPRCDLCWENEGFPGAPGRPAKPGLRIAAIELGGERWGLQFSPYAYFDEHCIALSPEHRPMRIDAPCLERLLDFADLFPFYFIGSNADLPIVGGSILSHDHFQGGRHVFPLMKAPVEREVALAGLPQVSCGVVRWPASALRLASHDRAALARAATRILEAWQRFSFEPCGIVAHDADGPHNTLNPIVHREDALYVMHLVLRNNRADDARPWGVFHPGAQLHHLKKENIGLIEIMGLAILPPRLARELPAVERELAKAARAGRTPQEAEALLLEREATAPHAAWAVSVLARRAAELACEDARAKAIGPVLREEVGGAFARILACTGVFKRDASGRAGWNAFIKGLG</sequence>
<feature type="domain" description="Galactose-1-phosphate uridyl transferase C-terminal" evidence="13">
    <location>
        <begin position="447"/>
        <end position="626"/>
    </location>
</feature>
<evidence type="ECO:0000256" key="1">
    <source>
        <dbReference type="ARBA" id="ARBA00001107"/>
    </source>
</evidence>
<feature type="region of interest" description="Disordered" evidence="11">
    <location>
        <begin position="131"/>
        <end position="174"/>
    </location>
</feature>
<dbReference type="PROSITE" id="PS01163">
    <property type="entry name" value="GAL_P_UDP_TRANSF_II"/>
    <property type="match status" value="1"/>
</dbReference>
<organism evidence="14 15">
    <name type="scientific">Gordonibacter urolithinfaciens</name>
    <dbReference type="NCBI Taxonomy" id="1335613"/>
    <lineage>
        <taxon>Bacteria</taxon>
        <taxon>Bacillati</taxon>
        <taxon>Actinomycetota</taxon>
        <taxon>Coriobacteriia</taxon>
        <taxon>Eggerthellales</taxon>
        <taxon>Eggerthellaceae</taxon>
        <taxon>Gordonibacter</taxon>
    </lineage>
</organism>
<comment type="catalytic activity">
    <reaction evidence="1 10">
        <text>alpha-D-galactose 1-phosphate + UDP-alpha-D-glucose = alpha-D-glucose 1-phosphate + UDP-alpha-D-galactose</text>
        <dbReference type="Rhea" id="RHEA:13989"/>
        <dbReference type="ChEBI" id="CHEBI:58336"/>
        <dbReference type="ChEBI" id="CHEBI:58601"/>
        <dbReference type="ChEBI" id="CHEBI:58885"/>
        <dbReference type="ChEBI" id="CHEBI:66914"/>
        <dbReference type="EC" id="2.7.7.12"/>
    </reaction>
</comment>
<name>A0A423UJ72_9ACTN</name>
<keyword evidence="9 10" id="KW-0119">Carbohydrate metabolism</keyword>
<feature type="compositionally biased region" description="Basic residues" evidence="11">
    <location>
        <begin position="35"/>
        <end position="54"/>
    </location>
</feature>